<sequence>MHMPADEFDPDDNFAAERLDDETPDGDADIEALVWQWLLLVNPGDAEAAQQQFLEWQEALGGDDDPQRALAVLLDVSDWRSSFRVHEDDRVTLVDAIGTLAARYRVDVDWGIEDPTDPAQLAGRAPGALIDAAHDQLRIADYSLWTWDDGDATVSGVIAARDDDEGVRVVGHALGLDLRPGAG</sequence>
<dbReference type="Proteomes" id="UP000589896">
    <property type="component" value="Unassembled WGS sequence"/>
</dbReference>
<proteinExistence type="predicted"/>
<dbReference type="RefSeq" id="WP_180542985.1">
    <property type="nucleotide sequence ID" value="NZ_JACCJZ010000001.1"/>
</dbReference>
<keyword evidence="4" id="KW-1185">Reference proteome</keyword>
<dbReference type="EMBL" id="JACCJZ010000001">
    <property type="protein sequence ID" value="NYZ61222.1"/>
    <property type="molecule type" value="Genomic_DNA"/>
</dbReference>
<evidence type="ECO:0000256" key="1">
    <source>
        <dbReference type="SAM" id="MobiDB-lite"/>
    </source>
</evidence>
<protein>
    <recommendedName>
        <fullName evidence="2">DUF6630 domain-containing protein</fullName>
    </recommendedName>
</protein>
<comment type="caution">
    <text evidence="3">The sequence shown here is derived from an EMBL/GenBank/DDBJ whole genome shotgun (WGS) entry which is preliminary data.</text>
</comment>
<dbReference type="AlphaFoldDB" id="A0A7Z0TXD2"/>
<reference evidence="3 4" key="1">
    <citation type="submission" date="2020-07" db="EMBL/GenBank/DDBJ databases">
        <title>isolation of Luteimonas sp. SJ-16.</title>
        <authorList>
            <person name="Huang X.-X."/>
            <person name="Xu L."/>
            <person name="Sun J.-Q."/>
        </authorList>
    </citation>
    <scope>NUCLEOTIDE SEQUENCE [LARGE SCALE GENOMIC DNA]</scope>
    <source>
        <strain evidence="3 4">SJ-16</strain>
    </source>
</reference>
<gene>
    <name evidence="3" type="ORF">H0E82_00390</name>
</gene>
<accession>A0A7Z0TXD2</accession>
<evidence type="ECO:0000313" key="4">
    <source>
        <dbReference type="Proteomes" id="UP000589896"/>
    </source>
</evidence>
<organism evidence="3 4">
    <name type="scientific">Luteimonas deserti</name>
    <dbReference type="NCBI Taxonomy" id="2752306"/>
    <lineage>
        <taxon>Bacteria</taxon>
        <taxon>Pseudomonadati</taxon>
        <taxon>Pseudomonadota</taxon>
        <taxon>Gammaproteobacteria</taxon>
        <taxon>Lysobacterales</taxon>
        <taxon>Lysobacteraceae</taxon>
        <taxon>Luteimonas</taxon>
    </lineage>
</organism>
<name>A0A7Z0TXD2_9GAMM</name>
<dbReference type="Pfam" id="PF20335">
    <property type="entry name" value="DUF6630"/>
    <property type="match status" value="1"/>
</dbReference>
<evidence type="ECO:0000313" key="3">
    <source>
        <dbReference type="EMBL" id="NYZ61222.1"/>
    </source>
</evidence>
<dbReference type="InterPro" id="IPR046582">
    <property type="entry name" value="DUF6630"/>
</dbReference>
<evidence type="ECO:0000259" key="2">
    <source>
        <dbReference type="Pfam" id="PF20335"/>
    </source>
</evidence>
<feature type="region of interest" description="Disordered" evidence="1">
    <location>
        <begin position="1"/>
        <end position="25"/>
    </location>
</feature>
<feature type="domain" description="DUF6630" evidence="2">
    <location>
        <begin position="34"/>
        <end position="180"/>
    </location>
</feature>